<reference evidence="2" key="1">
    <citation type="journal article" date="2022" name="Mol. Ecol. Resour.">
        <title>The genomes of chicory, endive, great burdock and yacon provide insights into Asteraceae palaeo-polyploidization history and plant inulin production.</title>
        <authorList>
            <person name="Fan W."/>
            <person name="Wang S."/>
            <person name="Wang H."/>
            <person name="Wang A."/>
            <person name="Jiang F."/>
            <person name="Liu H."/>
            <person name="Zhao H."/>
            <person name="Xu D."/>
            <person name="Zhang Y."/>
        </authorList>
    </citation>
    <scope>NUCLEOTIDE SEQUENCE [LARGE SCALE GENOMIC DNA]</scope>
    <source>
        <strain evidence="2">cv. Punajuju</strain>
    </source>
</reference>
<dbReference type="EMBL" id="CM042017">
    <property type="protein sequence ID" value="KAI3691473.1"/>
    <property type="molecule type" value="Genomic_DNA"/>
</dbReference>
<name>A0ACB8Z286_CICIN</name>
<proteinExistence type="predicted"/>
<dbReference type="Proteomes" id="UP001055811">
    <property type="component" value="Linkage Group LG09"/>
</dbReference>
<evidence type="ECO:0000313" key="2">
    <source>
        <dbReference type="Proteomes" id="UP001055811"/>
    </source>
</evidence>
<organism evidence="1 2">
    <name type="scientific">Cichorium intybus</name>
    <name type="common">Chicory</name>
    <dbReference type="NCBI Taxonomy" id="13427"/>
    <lineage>
        <taxon>Eukaryota</taxon>
        <taxon>Viridiplantae</taxon>
        <taxon>Streptophyta</taxon>
        <taxon>Embryophyta</taxon>
        <taxon>Tracheophyta</taxon>
        <taxon>Spermatophyta</taxon>
        <taxon>Magnoliopsida</taxon>
        <taxon>eudicotyledons</taxon>
        <taxon>Gunneridae</taxon>
        <taxon>Pentapetalae</taxon>
        <taxon>asterids</taxon>
        <taxon>campanulids</taxon>
        <taxon>Asterales</taxon>
        <taxon>Asteraceae</taxon>
        <taxon>Cichorioideae</taxon>
        <taxon>Cichorieae</taxon>
        <taxon>Cichoriinae</taxon>
        <taxon>Cichorium</taxon>
    </lineage>
</organism>
<keyword evidence="2" id="KW-1185">Reference proteome</keyword>
<accession>A0ACB8Z286</accession>
<sequence>MEKESREIAYPGSRHKDLKRSFTLALHGLLTTYSKEEFCKSFPRFTQAEQEHLHRLYIKVIVSLHQNIEEEFEVLCKETEVGNILDIVEELVEEQTIDLLHPDKSNFKDVVQVLSTLKKNEIEKFTTRIEKTEAENQVLRSRVEFLRNQIQDSSIASTAIEKMMNVD</sequence>
<reference evidence="1 2" key="2">
    <citation type="journal article" date="2022" name="Mol. Ecol. Resour.">
        <title>The genomes of chicory, endive, great burdock and yacon provide insights into Asteraceae paleo-polyploidization history and plant inulin production.</title>
        <authorList>
            <person name="Fan W."/>
            <person name="Wang S."/>
            <person name="Wang H."/>
            <person name="Wang A."/>
            <person name="Jiang F."/>
            <person name="Liu H."/>
            <person name="Zhao H."/>
            <person name="Xu D."/>
            <person name="Zhang Y."/>
        </authorList>
    </citation>
    <scope>NUCLEOTIDE SEQUENCE [LARGE SCALE GENOMIC DNA]</scope>
    <source>
        <strain evidence="2">cv. Punajuju</strain>
        <tissue evidence="1">Leaves</tissue>
    </source>
</reference>
<protein>
    <submittedName>
        <fullName evidence="1">Uncharacterized protein</fullName>
    </submittedName>
</protein>
<evidence type="ECO:0000313" key="1">
    <source>
        <dbReference type="EMBL" id="KAI3691473.1"/>
    </source>
</evidence>
<gene>
    <name evidence="1" type="ORF">L2E82_49834</name>
</gene>
<comment type="caution">
    <text evidence="1">The sequence shown here is derived from an EMBL/GenBank/DDBJ whole genome shotgun (WGS) entry which is preliminary data.</text>
</comment>